<dbReference type="InterPro" id="IPR046136">
    <property type="entry name" value="DUF6138"/>
</dbReference>
<dbReference type="EMBL" id="BORT01000049">
    <property type="protein sequence ID" value="GIO51294.1"/>
    <property type="molecule type" value="Genomic_DNA"/>
</dbReference>
<sequence>MDQFQEEAFEEMQTAIHKWFDEQENRMDIERLGKRTTLQAGIFNFVMLDYRPGRTRVDSSKSVGSAAGKKSMKASPFTREQILHEVQPLLAEIIKERLDKL</sequence>
<reference evidence="1 2" key="1">
    <citation type="submission" date="2021-03" db="EMBL/GenBank/DDBJ databases">
        <title>Antimicrobial resistance genes in bacteria isolated from Japanese honey, and their potential for conferring macrolide and lincosamide resistance in the American foulbrood pathogen Paenibacillus larvae.</title>
        <authorList>
            <person name="Okamoto M."/>
            <person name="Kumagai M."/>
            <person name="Kanamori H."/>
            <person name="Takamatsu D."/>
        </authorList>
    </citation>
    <scope>NUCLEOTIDE SEQUENCE [LARGE SCALE GENOMIC DNA]</scope>
    <source>
        <strain evidence="1 2">J34TS1</strain>
    </source>
</reference>
<protein>
    <submittedName>
        <fullName evidence="1">Uncharacterized protein</fullName>
    </submittedName>
</protein>
<accession>A0A920CVC9</accession>
<proteinExistence type="predicted"/>
<dbReference type="AlphaFoldDB" id="A0A920CVC9"/>
<comment type="caution">
    <text evidence="1">The sequence shown here is derived from an EMBL/GenBank/DDBJ whole genome shotgun (WGS) entry which is preliminary data.</text>
</comment>
<dbReference type="Proteomes" id="UP000682811">
    <property type="component" value="Unassembled WGS sequence"/>
</dbReference>
<evidence type="ECO:0000313" key="1">
    <source>
        <dbReference type="EMBL" id="GIO51294.1"/>
    </source>
</evidence>
<gene>
    <name evidence="1" type="ORF">J34TS1_60590</name>
</gene>
<name>A0A920CVC9_9BACL</name>
<evidence type="ECO:0000313" key="2">
    <source>
        <dbReference type="Proteomes" id="UP000682811"/>
    </source>
</evidence>
<organism evidence="1 2">
    <name type="scientific">Paenibacillus azoreducens</name>
    <dbReference type="NCBI Taxonomy" id="116718"/>
    <lineage>
        <taxon>Bacteria</taxon>
        <taxon>Bacillati</taxon>
        <taxon>Bacillota</taxon>
        <taxon>Bacilli</taxon>
        <taxon>Bacillales</taxon>
        <taxon>Paenibacillaceae</taxon>
        <taxon>Paenibacillus</taxon>
    </lineage>
</organism>
<keyword evidence="2" id="KW-1185">Reference proteome</keyword>
<dbReference type="Pfam" id="PF19635">
    <property type="entry name" value="DUF6138"/>
    <property type="match status" value="1"/>
</dbReference>